<dbReference type="SMART" id="SM00382">
    <property type="entry name" value="AAA"/>
    <property type="match status" value="1"/>
</dbReference>
<comment type="similarity">
    <text evidence="1">Belongs to the ABC transporter superfamily.</text>
</comment>
<keyword evidence="3 5" id="KW-0067">ATP-binding</keyword>
<dbReference type="EMBL" id="JAMOIM010000117">
    <property type="protein sequence ID" value="MCW6513217.1"/>
    <property type="molecule type" value="Genomic_DNA"/>
</dbReference>
<organism evidence="5 6">
    <name type="scientific">Lichenifustis flavocetrariae</name>
    <dbReference type="NCBI Taxonomy" id="2949735"/>
    <lineage>
        <taxon>Bacteria</taxon>
        <taxon>Pseudomonadati</taxon>
        <taxon>Pseudomonadota</taxon>
        <taxon>Alphaproteobacteria</taxon>
        <taxon>Hyphomicrobiales</taxon>
        <taxon>Lichenihabitantaceae</taxon>
        <taxon>Lichenifustis</taxon>
    </lineage>
</organism>
<evidence type="ECO:0000313" key="6">
    <source>
        <dbReference type="Proteomes" id="UP001165667"/>
    </source>
</evidence>
<evidence type="ECO:0000259" key="4">
    <source>
        <dbReference type="PROSITE" id="PS50893"/>
    </source>
</evidence>
<dbReference type="Pfam" id="PF00005">
    <property type="entry name" value="ABC_tran"/>
    <property type="match status" value="1"/>
</dbReference>
<gene>
    <name evidence="5" type="ORF">M8523_35880</name>
</gene>
<keyword evidence="2" id="KW-0547">Nucleotide-binding</keyword>
<proteinExistence type="inferred from homology"/>
<dbReference type="AlphaFoldDB" id="A0AA42CS67"/>
<dbReference type="InterPro" id="IPR027417">
    <property type="entry name" value="P-loop_NTPase"/>
</dbReference>
<evidence type="ECO:0000256" key="2">
    <source>
        <dbReference type="ARBA" id="ARBA00022741"/>
    </source>
</evidence>
<evidence type="ECO:0000256" key="1">
    <source>
        <dbReference type="ARBA" id="ARBA00005417"/>
    </source>
</evidence>
<dbReference type="Proteomes" id="UP001165667">
    <property type="component" value="Unassembled WGS sequence"/>
</dbReference>
<feature type="domain" description="ABC transporter" evidence="4">
    <location>
        <begin position="17"/>
        <end position="259"/>
    </location>
</feature>
<dbReference type="InterPro" id="IPR050107">
    <property type="entry name" value="ABC_carbohydrate_import_ATPase"/>
</dbReference>
<evidence type="ECO:0000313" key="5">
    <source>
        <dbReference type="EMBL" id="MCW6513217.1"/>
    </source>
</evidence>
<dbReference type="RefSeq" id="WP_282589588.1">
    <property type="nucleotide sequence ID" value="NZ_JAMOIM010000117.1"/>
</dbReference>
<sequence>MISNPRLAPNPEEAPLLSVRNARKSYGLVTALAGAELSVRRGEIVALLGDNGAGKSTLIKAISGIVVLDEGDVELSGHKLNLRSPGDARAHGIETVFQDLAVFDNLTVAENFSIGRERVSPRWLGPLGFLSTRNDTASWIEHAQQLTVKNVSPQQEIGLMSGGQRQAVAVARAVAFASSVIILDEPTAALGVRESEEILNLVKRLPDRGLGVIIVSHNMDHVVRVAHRAVVMRGGRTVGGMVVTPGIERELVAMIMGAR</sequence>
<evidence type="ECO:0000256" key="3">
    <source>
        <dbReference type="ARBA" id="ARBA00022840"/>
    </source>
</evidence>
<dbReference type="InterPro" id="IPR003593">
    <property type="entry name" value="AAA+_ATPase"/>
</dbReference>
<keyword evidence="6" id="KW-1185">Reference proteome</keyword>
<dbReference type="PANTHER" id="PTHR43790">
    <property type="entry name" value="CARBOHYDRATE TRANSPORT ATP-BINDING PROTEIN MG119-RELATED"/>
    <property type="match status" value="1"/>
</dbReference>
<dbReference type="InterPro" id="IPR003439">
    <property type="entry name" value="ABC_transporter-like_ATP-bd"/>
</dbReference>
<comment type="caution">
    <text evidence="5">The sequence shown here is derived from an EMBL/GenBank/DDBJ whole genome shotgun (WGS) entry which is preliminary data.</text>
</comment>
<dbReference type="CDD" id="cd03216">
    <property type="entry name" value="ABC_Carb_Monos_I"/>
    <property type="match status" value="1"/>
</dbReference>
<reference evidence="5" key="1">
    <citation type="submission" date="2022-05" db="EMBL/GenBank/DDBJ databases">
        <authorList>
            <person name="Pankratov T."/>
        </authorList>
    </citation>
    <scope>NUCLEOTIDE SEQUENCE</scope>
    <source>
        <strain evidence="5">BP6-180914</strain>
    </source>
</reference>
<dbReference type="PROSITE" id="PS00211">
    <property type="entry name" value="ABC_TRANSPORTER_1"/>
    <property type="match status" value="1"/>
</dbReference>
<dbReference type="InterPro" id="IPR017871">
    <property type="entry name" value="ABC_transporter-like_CS"/>
</dbReference>
<dbReference type="GO" id="GO:0016887">
    <property type="term" value="F:ATP hydrolysis activity"/>
    <property type="evidence" value="ECO:0007669"/>
    <property type="project" value="InterPro"/>
</dbReference>
<protein>
    <submittedName>
        <fullName evidence="5">ATP-binding cassette domain-containing protein</fullName>
    </submittedName>
</protein>
<name>A0AA42CS67_9HYPH</name>
<dbReference type="GO" id="GO:0005524">
    <property type="term" value="F:ATP binding"/>
    <property type="evidence" value="ECO:0007669"/>
    <property type="project" value="UniProtKB-KW"/>
</dbReference>
<dbReference type="Gene3D" id="3.40.50.300">
    <property type="entry name" value="P-loop containing nucleotide triphosphate hydrolases"/>
    <property type="match status" value="1"/>
</dbReference>
<dbReference type="SUPFAM" id="SSF52540">
    <property type="entry name" value="P-loop containing nucleoside triphosphate hydrolases"/>
    <property type="match status" value="1"/>
</dbReference>
<dbReference type="PANTHER" id="PTHR43790:SF8">
    <property type="entry name" value="SUGAR ABC TRANSPORTER ATP-BINDING PROTEIN"/>
    <property type="match status" value="1"/>
</dbReference>
<accession>A0AA42CS67</accession>
<dbReference type="PROSITE" id="PS50893">
    <property type="entry name" value="ABC_TRANSPORTER_2"/>
    <property type="match status" value="1"/>
</dbReference>